<protein>
    <submittedName>
        <fullName evidence="1">Uncharacterized protein</fullName>
    </submittedName>
</protein>
<feature type="non-terminal residue" evidence="1">
    <location>
        <position position="1"/>
    </location>
</feature>
<proteinExistence type="predicted"/>
<dbReference type="PANTHER" id="PTHR24559">
    <property type="entry name" value="TRANSPOSON TY3-I GAG-POL POLYPROTEIN"/>
    <property type="match status" value="1"/>
</dbReference>
<comment type="caution">
    <text evidence="1">The sequence shown here is derived from an EMBL/GenBank/DDBJ whole genome shotgun (WGS) entry which is preliminary data.</text>
</comment>
<dbReference type="AlphaFoldDB" id="A0A371I952"/>
<accession>A0A371I952</accession>
<keyword evidence="2" id="KW-1185">Reference proteome</keyword>
<dbReference type="InterPro" id="IPR043128">
    <property type="entry name" value="Rev_trsase/Diguanyl_cyclase"/>
</dbReference>
<name>A0A371I952_MUCPR</name>
<sequence>MPLGLAPDWAPCMGRVLAWLRHSRPGPPVVGHELVGPAVKEQALASRIHVNFLDLNPHQEYIILEPWGMPSVPIEEKVRRGQTSSGKGGYEQAIIYIFHKRSTILDLMHLEDKEKTTFITDNGNFCYKVMSFGLKNIGATYQQLMDNIFRDQIGYVGQSSVSCP</sequence>
<evidence type="ECO:0000313" key="2">
    <source>
        <dbReference type="Proteomes" id="UP000257109"/>
    </source>
</evidence>
<organism evidence="1 2">
    <name type="scientific">Mucuna pruriens</name>
    <name type="common">Velvet bean</name>
    <name type="synonym">Dolichos pruriens</name>
    <dbReference type="NCBI Taxonomy" id="157652"/>
    <lineage>
        <taxon>Eukaryota</taxon>
        <taxon>Viridiplantae</taxon>
        <taxon>Streptophyta</taxon>
        <taxon>Embryophyta</taxon>
        <taxon>Tracheophyta</taxon>
        <taxon>Spermatophyta</taxon>
        <taxon>Magnoliopsida</taxon>
        <taxon>eudicotyledons</taxon>
        <taxon>Gunneridae</taxon>
        <taxon>Pentapetalae</taxon>
        <taxon>rosids</taxon>
        <taxon>fabids</taxon>
        <taxon>Fabales</taxon>
        <taxon>Fabaceae</taxon>
        <taxon>Papilionoideae</taxon>
        <taxon>50 kb inversion clade</taxon>
        <taxon>NPAAA clade</taxon>
        <taxon>indigoferoid/millettioid clade</taxon>
        <taxon>Phaseoleae</taxon>
        <taxon>Mucuna</taxon>
    </lineage>
</organism>
<reference evidence="1" key="1">
    <citation type="submission" date="2018-05" db="EMBL/GenBank/DDBJ databases">
        <title>Draft genome of Mucuna pruriens seed.</title>
        <authorList>
            <person name="Nnadi N.E."/>
            <person name="Vos R."/>
            <person name="Hasami M.H."/>
            <person name="Devisetty U.K."/>
            <person name="Aguiy J.C."/>
        </authorList>
    </citation>
    <scope>NUCLEOTIDE SEQUENCE [LARGE SCALE GENOMIC DNA]</scope>
    <source>
        <strain evidence="1">JCA_2017</strain>
    </source>
</reference>
<dbReference type="Gene3D" id="3.30.70.270">
    <property type="match status" value="1"/>
</dbReference>
<dbReference type="InterPro" id="IPR053134">
    <property type="entry name" value="RNA-dir_DNA_polymerase"/>
</dbReference>
<dbReference type="Gene3D" id="3.10.10.10">
    <property type="entry name" value="HIV Type 1 Reverse Transcriptase, subunit A, domain 1"/>
    <property type="match status" value="1"/>
</dbReference>
<dbReference type="OrthoDB" id="6130485at2759"/>
<gene>
    <name evidence="1" type="ORF">CR513_03854</name>
</gene>
<dbReference type="Proteomes" id="UP000257109">
    <property type="component" value="Unassembled WGS sequence"/>
</dbReference>
<dbReference type="PANTHER" id="PTHR24559:SF444">
    <property type="entry name" value="REVERSE TRANSCRIPTASE DOMAIN-CONTAINING PROTEIN"/>
    <property type="match status" value="1"/>
</dbReference>
<dbReference type="EMBL" id="QJKJ01000633">
    <property type="protein sequence ID" value="RDY11484.1"/>
    <property type="molecule type" value="Genomic_DNA"/>
</dbReference>
<evidence type="ECO:0000313" key="1">
    <source>
        <dbReference type="EMBL" id="RDY11484.1"/>
    </source>
</evidence>
<dbReference type="SUPFAM" id="SSF56672">
    <property type="entry name" value="DNA/RNA polymerases"/>
    <property type="match status" value="1"/>
</dbReference>
<dbReference type="InterPro" id="IPR043502">
    <property type="entry name" value="DNA/RNA_pol_sf"/>
</dbReference>